<evidence type="ECO:0000313" key="10">
    <source>
        <dbReference type="EMBL" id="ESN94863.1"/>
    </source>
</evidence>
<dbReference type="SMART" id="SM00175">
    <property type="entry name" value="RAB"/>
    <property type="match status" value="1"/>
</dbReference>
<comment type="similarity">
    <text evidence="9">Belongs to the small GTPase superfamily. Arf family.</text>
</comment>
<dbReference type="InParanoid" id="T1FNK0"/>
<dbReference type="GO" id="GO:0046872">
    <property type="term" value="F:metal ion binding"/>
    <property type="evidence" value="ECO:0007669"/>
    <property type="project" value="UniProtKB-KW"/>
</dbReference>
<comment type="function">
    <text evidence="5">May play a role in apoptosis. May act as a tumor suppressor.</text>
</comment>
<dbReference type="RefSeq" id="XP_009026996.1">
    <property type="nucleotide sequence ID" value="XM_009028748.1"/>
</dbReference>
<proteinExistence type="inferred from homology"/>
<dbReference type="InterPro" id="IPR024156">
    <property type="entry name" value="Small_GTPase_ARF"/>
</dbReference>
<keyword evidence="4" id="KW-0449">Lipoprotein</keyword>
<dbReference type="SMART" id="SM00177">
    <property type="entry name" value="ARF"/>
    <property type="match status" value="1"/>
</dbReference>
<evidence type="ECO:0000256" key="9">
    <source>
        <dbReference type="RuleBase" id="RU003925"/>
    </source>
</evidence>
<dbReference type="HOGENOM" id="CLU_040729_9_3_1"/>
<evidence type="ECO:0000256" key="6">
    <source>
        <dbReference type="ARBA" id="ARBA00072409"/>
    </source>
</evidence>
<dbReference type="GO" id="GO:0005525">
    <property type="term" value="F:GTP binding"/>
    <property type="evidence" value="ECO:0000318"/>
    <property type="project" value="GO_Central"/>
</dbReference>
<keyword evidence="8" id="KW-0460">Magnesium</keyword>
<dbReference type="OrthoDB" id="2011769at2759"/>
<dbReference type="InterPro" id="IPR005225">
    <property type="entry name" value="Small_GTP-bd"/>
</dbReference>
<protein>
    <recommendedName>
        <fullName evidence="6">ADP-ribosylation factor-like protein 11</fullName>
    </recommendedName>
</protein>
<evidence type="ECO:0000256" key="4">
    <source>
        <dbReference type="ARBA" id="ARBA00023288"/>
    </source>
</evidence>
<keyword evidence="12" id="KW-1185">Reference proteome</keyword>
<accession>T1FNK0</accession>
<dbReference type="GO" id="GO:0016192">
    <property type="term" value="P:vesicle-mediated transport"/>
    <property type="evidence" value="ECO:0000318"/>
    <property type="project" value="GO_Central"/>
</dbReference>
<reference evidence="10 12" key="2">
    <citation type="journal article" date="2013" name="Nature">
        <title>Insights into bilaterian evolution from three spiralian genomes.</title>
        <authorList>
            <person name="Simakov O."/>
            <person name="Marletaz F."/>
            <person name="Cho S.J."/>
            <person name="Edsinger-Gonzales E."/>
            <person name="Havlak P."/>
            <person name="Hellsten U."/>
            <person name="Kuo D.H."/>
            <person name="Larsson T."/>
            <person name="Lv J."/>
            <person name="Arendt D."/>
            <person name="Savage R."/>
            <person name="Osoegawa K."/>
            <person name="de Jong P."/>
            <person name="Grimwood J."/>
            <person name="Chapman J.A."/>
            <person name="Shapiro H."/>
            <person name="Aerts A."/>
            <person name="Otillar R.P."/>
            <person name="Terry A.Y."/>
            <person name="Boore J.L."/>
            <person name="Grigoriev I.V."/>
            <person name="Lindberg D.R."/>
            <person name="Seaver E.C."/>
            <person name="Weisblat D.A."/>
            <person name="Putnam N.H."/>
            <person name="Rokhsar D.S."/>
        </authorList>
    </citation>
    <scope>NUCLEOTIDE SEQUENCE</scope>
</reference>
<dbReference type="OMA" id="IRIIWKP"/>
<dbReference type="EnsemblMetazoa" id="HelroT186023">
    <property type="protein sequence ID" value="HelroP186023"/>
    <property type="gene ID" value="HelroG186023"/>
</dbReference>
<dbReference type="GO" id="GO:0003924">
    <property type="term" value="F:GTPase activity"/>
    <property type="evidence" value="ECO:0007669"/>
    <property type="project" value="InterPro"/>
</dbReference>
<feature type="binding site" evidence="7">
    <location>
        <begin position="18"/>
        <end position="25"/>
    </location>
    <ligand>
        <name>GTP</name>
        <dbReference type="ChEBI" id="CHEBI:37565"/>
    </ligand>
</feature>
<evidence type="ECO:0000256" key="1">
    <source>
        <dbReference type="ARBA" id="ARBA00022707"/>
    </source>
</evidence>
<reference evidence="12" key="1">
    <citation type="submission" date="2012-12" db="EMBL/GenBank/DDBJ databases">
        <authorList>
            <person name="Hellsten U."/>
            <person name="Grimwood J."/>
            <person name="Chapman J.A."/>
            <person name="Shapiro H."/>
            <person name="Aerts A."/>
            <person name="Otillar R.P."/>
            <person name="Terry A.Y."/>
            <person name="Boore J.L."/>
            <person name="Simakov O."/>
            <person name="Marletaz F."/>
            <person name="Cho S.-J."/>
            <person name="Edsinger-Gonzales E."/>
            <person name="Havlak P."/>
            <person name="Kuo D.-H."/>
            <person name="Larsson T."/>
            <person name="Lv J."/>
            <person name="Arendt D."/>
            <person name="Savage R."/>
            <person name="Osoegawa K."/>
            <person name="de Jong P."/>
            <person name="Lindberg D.R."/>
            <person name="Seaver E.C."/>
            <person name="Weisblat D.A."/>
            <person name="Putnam N.H."/>
            <person name="Grigoriev I.V."/>
            <person name="Rokhsar D.S."/>
        </authorList>
    </citation>
    <scope>NUCLEOTIDE SEQUENCE</scope>
</reference>
<dbReference type="Gene3D" id="3.40.50.300">
    <property type="entry name" value="P-loop containing nucleotide triphosphate hydrolases"/>
    <property type="match status" value="1"/>
</dbReference>
<dbReference type="eggNOG" id="KOG0070">
    <property type="taxonomic scope" value="Eukaryota"/>
</dbReference>
<evidence type="ECO:0000256" key="8">
    <source>
        <dbReference type="PIRSR" id="PIRSR606689-2"/>
    </source>
</evidence>
<dbReference type="FunFam" id="3.40.50.300:FF:000898">
    <property type="entry name" value="ADP-ribosylation factor-like protein 11"/>
    <property type="match status" value="1"/>
</dbReference>
<dbReference type="EMBL" id="KB097558">
    <property type="protein sequence ID" value="ESN94863.1"/>
    <property type="molecule type" value="Genomic_DNA"/>
</dbReference>
<dbReference type="PROSITE" id="PS51417">
    <property type="entry name" value="ARF"/>
    <property type="match status" value="1"/>
</dbReference>
<evidence type="ECO:0000256" key="5">
    <source>
        <dbReference type="ARBA" id="ARBA00054648"/>
    </source>
</evidence>
<dbReference type="STRING" id="6412.T1FNK0"/>
<dbReference type="FunCoup" id="T1FNK0">
    <property type="interactions" value="72"/>
</dbReference>
<dbReference type="InterPro" id="IPR027417">
    <property type="entry name" value="P-loop_NTPase"/>
</dbReference>
<keyword evidence="1" id="KW-0519">Myristate</keyword>
<dbReference type="PROSITE" id="PS51419">
    <property type="entry name" value="RAB"/>
    <property type="match status" value="1"/>
</dbReference>
<dbReference type="GO" id="GO:0005737">
    <property type="term" value="C:cytoplasm"/>
    <property type="evidence" value="ECO:0000318"/>
    <property type="project" value="GO_Central"/>
</dbReference>
<dbReference type="InterPro" id="IPR006689">
    <property type="entry name" value="Small_GTPase_ARF/SAR"/>
</dbReference>
<keyword evidence="3 7" id="KW-0342">GTP-binding</keyword>
<dbReference type="GO" id="GO:0006886">
    <property type="term" value="P:intracellular protein transport"/>
    <property type="evidence" value="ECO:0000318"/>
    <property type="project" value="GO_Central"/>
</dbReference>
<gene>
    <name evidence="11" type="primary">20210397</name>
    <name evidence="10" type="ORF">HELRODRAFT_186023</name>
</gene>
<dbReference type="PANTHER" id="PTHR11711">
    <property type="entry name" value="ADP RIBOSYLATION FACTOR-RELATED"/>
    <property type="match status" value="1"/>
</dbReference>
<keyword evidence="8" id="KW-0479">Metal-binding</keyword>
<dbReference type="SUPFAM" id="SSF52540">
    <property type="entry name" value="P-loop containing nucleoside triphosphate hydrolases"/>
    <property type="match status" value="1"/>
</dbReference>
<evidence type="ECO:0000256" key="3">
    <source>
        <dbReference type="ARBA" id="ARBA00023134"/>
    </source>
</evidence>
<dbReference type="GeneID" id="20210397"/>
<feature type="binding site" evidence="7">
    <location>
        <begin position="125"/>
        <end position="128"/>
    </location>
    <ligand>
        <name>GTP</name>
        <dbReference type="ChEBI" id="CHEBI:37565"/>
    </ligand>
</feature>
<reference evidence="11" key="3">
    <citation type="submission" date="2015-06" db="UniProtKB">
        <authorList>
            <consortium name="EnsemblMetazoa"/>
        </authorList>
    </citation>
    <scope>IDENTIFICATION</scope>
</reference>
<dbReference type="CTD" id="20210397"/>
<dbReference type="AlphaFoldDB" id="T1FNK0"/>
<feature type="binding site" evidence="7">
    <location>
        <position position="69"/>
    </location>
    <ligand>
        <name>GTP</name>
        <dbReference type="ChEBI" id="CHEBI:37565"/>
    </ligand>
</feature>
<dbReference type="PRINTS" id="PR00328">
    <property type="entry name" value="SAR1GTPBP"/>
</dbReference>
<dbReference type="SMART" id="SM00178">
    <property type="entry name" value="SAR"/>
    <property type="match status" value="1"/>
</dbReference>
<dbReference type="EMBL" id="AMQM01007059">
    <property type="status" value="NOT_ANNOTATED_CDS"/>
    <property type="molecule type" value="Genomic_DNA"/>
</dbReference>
<dbReference type="KEGG" id="hro:HELRODRAFT_186023"/>
<feature type="binding site" evidence="8">
    <location>
        <position position="42"/>
    </location>
    <ligand>
        <name>Mg(2+)</name>
        <dbReference type="ChEBI" id="CHEBI:18420"/>
    </ligand>
</feature>
<dbReference type="GO" id="GO:0005886">
    <property type="term" value="C:plasma membrane"/>
    <property type="evidence" value="ECO:0000318"/>
    <property type="project" value="GO_Central"/>
</dbReference>
<dbReference type="Proteomes" id="UP000015101">
    <property type="component" value="Unassembled WGS sequence"/>
</dbReference>
<organism evidence="11 12">
    <name type="scientific">Helobdella robusta</name>
    <name type="common">Californian leech</name>
    <dbReference type="NCBI Taxonomy" id="6412"/>
    <lineage>
        <taxon>Eukaryota</taxon>
        <taxon>Metazoa</taxon>
        <taxon>Spiralia</taxon>
        <taxon>Lophotrochozoa</taxon>
        <taxon>Annelida</taxon>
        <taxon>Clitellata</taxon>
        <taxon>Hirudinea</taxon>
        <taxon>Rhynchobdellida</taxon>
        <taxon>Glossiphoniidae</taxon>
        <taxon>Helobdella</taxon>
    </lineage>
</organism>
<name>T1FNK0_HELRO</name>
<evidence type="ECO:0000256" key="2">
    <source>
        <dbReference type="ARBA" id="ARBA00022741"/>
    </source>
</evidence>
<keyword evidence="2 7" id="KW-0547">Nucleotide-binding</keyword>
<evidence type="ECO:0000313" key="12">
    <source>
        <dbReference type="Proteomes" id="UP000015101"/>
    </source>
</evidence>
<dbReference type="NCBIfam" id="TIGR00231">
    <property type="entry name" value="small_GTP"/>
    <property type="match status" value="1"/>
</dbReference>
<evidence type="ECO:0000256" key="7">
    <source>
        <dbReference type="PIRSR" id="PIRSR606689-1"/>
    </source>
</evidence>
<sequence>MGSSLAKLDGPTHLVMVGLDSAGKTTVLYRLKFDQYVSTVPTVGFNCEKIKGTLGKAKGVSFIVWDVGGQDKVRPLWRSYTRSTDGIVFVVDSADTERIEEAKVELLRTTRTPETQGVPIVVIANKQDLPGALNVTIVEKILGLQELSTQGNRSICAIPACAVTGEGLEFALEQLYQMIVKRRKAGKKKR</sequence>
<evidence type="ECO:0000313" key="11">
    <source>
        <dbReference type="EnsemblMetazoa" id="HelroP186023"/>
    </source>
</evidence>
<feature type="binding site" evidence="8">
    <location>
        <position position="25"/>
    </location>
    <ligand>
        <name>Mg(2+)</name>
        <dbReference type="ChEBI" id="CHEBI:18420"/>
    </ligand>
</feature>
<dbReference type="Pfam" id="PF00025">
    <property type="entry name" value="Arf"/>
    <property type="match status" value="1"/>
</dbReference>